<keyword evidence="3" id="KW-1185">Reference proteome</keyword>
<sequence length="64" mass="7121">MKVTIRIEITTDCDETETFEIGQLERPYRQLEPDKVGLSLAEGKDLLRTNGNGKGSPTCADLPR</sequence>
<dbReference type="EMBL" id="JAZHGA010000007">
    <property type="protein sequence ID" value="MEM5340511.1"/>
    <property type="molecule type" value="Genomic_DNA"/>
</dbReference>
<comment type="caution">
    <text evidence="2">The sequence shown here is derived from an EMBL/GenBank/DDBJ whole genome shotgun (WGS) entry which is preliminary data.</text>
</comment>
<proteinExistence type="predicted"/>
<evidence type="ECO:0000256" key="1">
    <source>
        <dbReference type="SAM" id="MobiDB-lite"/>
    </source>
</evidence>
<reference evidence="2 3" key="1">
    <citation type="submission" date="2024-01" db="EMBL/GenBank/DDBJ databases">
        <title>The diversity of rhizobia nodulating Mimosa spp. in eleven states of Brazil covering several biomes is determined by host plant, location, and edaphic factors.</title>
        <authorList>
            <person name="Rouws L."/>
            <person name="Barauna A."/>
            <person name="Beukes C."/>
            <person name="De Faria S.M."/>
            <person name="Gross E."/>
            <person name="Dos Reis Junior F.B."/>
            <person name="Simon M."/>
            <person name="Maluk M."/>
            <person name="Odee D.W."/>
            <person name="Kenicer G."/>
            <person name="Young J.P.W."/>
            <person name="Reis V.M."/>
            <person name="Zilli J."/>
            <person name="James E.K."/>
        </authorList>
    </citation>
    <scope>NUCLEOTIDE SEQUENCE [LARGE SCALE GENOMIC DNA]</scope>
    <source>
        <strain evidence="2 3">JPY530</strain>
    </source>
</reference>
<dbReference type="Proteomes" id="UP001481677">
    <property type="component" value="Unassembled WGS sequence"/>
</dbReference>
<gene>
    <name evidence="2" type="ORF">V4C56_12855</name>
</gene>
<dbReference type="RefSeq" id="WP_167528726.1">
    <property type="nucleotide sequence ID" value="NZ_JAZHFZ010000006.1"/>
</dbReference>
<accession>A0ABU9R0J8</accession>
<name>A0ABU9R0J8_9BURK</name>
<evidence type="ECO:0000313" key="3">
    <source>
        <dbReference type="Proteomes" id="UP001481677"/>
    </source>
</evidence>
<protein>
    <submittedName>
        <fullName evidence="2">Uncharacterized protein</fullName>
    </submittedName>
</protein>
<feature type="region of interest" description="Disordered" evidence="1">
    <location>
        <begin position="43"/>
        <end position="64"/>
    </location>
</feature>
<organism evidence="2 3">
    <name type="scientific">Paraburkholderia azotifigens</name>
    <dbReference type="NCBI Taxonomy" id="2057004"/>
    <lineage>
        <taxon>Bacteria</taxon>
        <taxon>Pseudomonadati</taxon>
        <taxon>Pseudomonadota</taxon>
        <taxon>Betaproteobacteria</taxon>
        <taxon>Burkholderiales</taxon>
        <taxon>Burkholderiaceae</taxon>
        <taxon>Paraburkholderia</taxon>
    </lineage>
</organism>
<evidence type="ECO:0000313" key="2">
    <source>
        <dbReference type="EMBL" id="MEM5340511.1"/>
    </source>
</evidence>